<name>A0ABS7XUF0_9FLAO</name>
<dbReference type="RefSeq" id="WP_224531067.1">
    <property type="nucleotide sequence ID" value="NZ_JAIUJR010000010.1"/>
</dbReference>
<evidence type="ECO:0000313" key="1">
    <source>
        <dbReference type="EMBL" id="MCA0133653.1"/>
    </source>
</evidence>
<reference evidence="2" key="1">
    <citation type="submission" date="2023-07" db="EMBL/GenBank/DDBJ databases">
        <authorList>
            <person name="Yue Y."/>
        </authorList>
    </citation>
    <scope>NUCLEOTIDE SEQUENCE [LARGE SCALE GENOMIC DNA]</scope>
    <source>
        <strain evidence="2">D23</strain>
    </source>
</reference>
<gene>
    <name evidence="1" type="ORF">LBU54_13740</name>
</gene>
<accession>A0ABS7XUF0</accession>
<protein>
    <submittedName>
        <fullName evidence="1">Uncharacterized protein</fullName>
    </submittedName>
</protein>
<comment type="caution">
    <text evidence="1">The sequence shown here is derived from an EMBL/GenBank/DDBJ whole genome shotgun (WGS) entry which is preliminary data.</text>
</comment>
<dbReference type="EMBL" id="JAIUJR010000010">
    <property type="protein sequence ID" value="MCA0133653.1"/>
    <property type="molecule type" value="Genomic_DNA"/>
</dbReference>
<organism evidence="1 2">
    <name type="scientific">Winogradskyella alexanderae</name>
    <dbReference type="NCBI Taxonomy" id="2877123"/>
    <lineage>
        <taxon>Bacteria</taxon>
        <taxon>Pseudomonadati</taxon>
        <taxon>Bacteroidota</taxon>
        <taxon>Flavobacteriia</taxon>
        <taxon>Flavobacteriales</taxon>
        <taxon>Flavobacteriaceae</taxon>
        <taxon>Winogradskyella</taxon>
    </lineage>
</organism>
<proteinExistence type="predicted"/>
<dbReference type="Proteomes" id="UP001198901">
    <property type="component" value="Unassembled WGS sequence"/>
</dbReference>
<sequence length="294" mass="34826">MSQVRKVCFLAILICVSLDAQIKSINLPLGDDEIKISRIVPIVSIYVDSKDRVYIEYEPVNTSSIAKKLTYTRFKLPRDIQRQIKIFLYIDNKANYKIVDEIKSQLASAYFERIYYKTNSIEDKDILVGLSWTNYYSFYHLEFPQKILTKKQKERNKRFNDSLQKAIGMDFFPPPPPPPPASWFFESRQIIYSDSKNAIEEVLENKDYSCYTLTNKGFKRGDEIIKFKNKDKVDELFHSYDVVFIKFSKDLKYENYFHAIELYKNLKTDKKGYFFELSHEINEIHSNSNINLCY</sequence>
<keyword evidence="2" id="KW-1185">Reference proteome</keyword>
<evidence type="ECO:0000313" key="2">
    <source>
        <dbReference type="Proteomes" id="UP001198901"/>
    </source>
</evidence>